<evidence type="ECO:0000259" key="2">
    <source>
        <dbReference type="PROSITE" id="PS50930"/>
    </source>
</evidence>
<dbReference type="AlphaFoldDB" id="I2GSI2"/>
<feature type="transmembrane region" description="Helical" evidence="1">
    <location>
        <begin position="53"/>
        <end position="70"/>
    </location>
</feature>
<dbReference type="Gene3D" id="2.40.50.1020">
    <property type="entry name" value="LytTr DNA-binding domain"/>
    <property type="match status" value="1"/>
</dbReference>
<feature type="domain" description="HTH LytTR-type" evidence="2">
    <location>
        <begin position="182"/>
        <end position="301"/>
    </location>
</feature>
<dbReference type="EMBL" id="CAIT01000010">
    <property type="protein sequence ID" value="CCH56861.1"/>
    <property type="molecule type" value="Genomic_DNA"/>
</dbReference>
<gene>
    <name evidence="3" type="ORF">BN8_06250</name>
</gene>
<dbReference type="OrthoDB" id="1118393at2"/>
<name>I2GSI2_9BACT</name>
<evidence type="ECO:0000313" key="3">
    <source>
        <dbReference type="EMBL" id="CCH56861.1"/>
    </source>
</evidence>
<evidence type="ECO:0000313" key="4">
    <source>
        <dbReference type="Proteomes" id="UP000009309"/>
    </source>
</evidence>
<dbReference type="SMART" id="SM00850">
    <property type="entry name" value="LytTR"/>
    <property type="match status" value="1"/>
</dbReference>
<evidence type="ECO:0000256" key="1">
    <source>
        <dbReference type="SAM" id="Phobius"/>
    </source>
</evidence>
<dbReference type="RefSeq" id="WP_009285422.1">
    <property type="nucleotide sequence ID" value="NZ_CAIT01000010.1"/>
</dbReference>
<feature type="transmembrane region" description="Helical" evidence="1">
    <location>
        <begin position="90"/>
        <end position="108"/>
    </location>
</feature>
<keyword evidence="1" id="KW-0472">Membrane</keyword>
<organism evidence="3 4">
    <name type="scientific">Fibrisoma limi BUZ 3</name>
    <dbReference type="NCBI Taxonomy" id="1185876"/>
    <lineage>
        <taxon>Bacteria</taxon>
        <taxon>Pseudomonadati</taxon>
        <taxon>Bacteroidota</taxon>
        <taxon>Cytophagia</taxon>
        <taxon>Cytophagales</taxon>
        <taxon>Spirosomataceae</taxon>
        <taxon>Fibrisoma</taxon>
    </lineage>
</organism>
<dbReference type="PROSITE" id="PS50930">
    <property type="entry name" value="HTH_LYTTR"/>
    <property type="match status" value="1"/>
</dbReference>
<keyword evidence="4" id="KW-1185">Reference proteome</keyword>
<dbReference type="Proteomes" id="UP000009309">
    <property type="component" value="Unassembled WGS sequence"/>
</dbReference>
<keyword evidence="1" id="KW-1133">Transmembrane helix</keyword>
<comment type="caution">
    <text evidence="3">The sequence shown here is derived from an EMBL/GenBank/DDBJ whole genome shotgun (WGS) entry which is preliminary data.</text>
</comment>
<accession>I2GSI2</accession>
<keyword evidence="1" id="KW-0812">Transmembrane</keyword>
<feature type="transmembrane region" description="Helical" evidence="1">
    <location>
        <begin position="21"/>
        <end position="41"/>
    </location>
</feature>
<feature type="transmembrane region" description="Helical" evidence="1">
    <location>
        <begin position="120"/>
        <end position="146"/>
    </location>
</feature>
<dbReference type="eggNOG" id="COG3279">
    <property type="taxonomic scope" value="Bacteria"/>
</dbReference>
<dbReference type="Pfam" id="PF04397">
    <property type="entry name" value="LytTR"/>
    <property type="match status" value="1"/>
</dbReference>
<reference evidence="3 4" key="1">
    <citation type="journal article" date="2012" name="J. Bacteriol.">
        <title>Genome Sequence of the Filamentous Bacterium Fibrisoma limi BUZ 3T.</title>
        <authorList>
            <person name="Filippini M."/>
            <person name="Qi W."/>
            <person name="Jaenicke S."/>
            <person name="Goesmann A."/>
            <person name="Smits T.H."/>
            <person name="Bagheri H.C."/>
        </authorList>
    </citation>
    <scope>NUCLEOTIDE SEQUENCE [LARGE SCALE GENOMIC DNA]</scope>
    <source>
        <strain evidence="4">BUZ 3T</strain>
    </source>
</reference>
<dbReference type="GO" id="GO:0003677">
    <property type="term" value="F:DNA binding"/>
    <property type="evidence" value="ECO:0007669"/>
    <property type="project" value="InterPro"/>
</dbReference>
<protein>
    <submittedName>
        <fullName evidence="3">Response regulator receiver protein</fullName>
    </submittedName>
</protein>
<dbReference type="InterPro" id="IPR007492">
    <property type="entry name" value="LytTR_DNA-bd_dom"/>
</dbReference>
<sequence>MVRLFSQPYPIDDDPLRQLRRAAVIGLFVGLFLVAFQPFGLSNWQTPHKVLKIAGFGLVTFFITAFNFIVWQRLFPRQFTENHWTVGREILLVTGNILLIAIGNRFYLEWLLGEGEDSGLSWSAMVLITFLIGLFPTTGAVLLSYIARLRKYTREAAELPVHGTDETPAIEAIPASGSQLTLLAENEKDSLTFPVADLLYIESSDNYCTVVYLKADSSGTLQPVKPLLRSSLSRLESQIHQSYTVRKPLVRCHRSFLVNLDRVERVTGNAQGYKLHLLGGQFQIPVARKYNDTLVAELKSL</sequence>
<proteinExistence type="predicted"/>
<dbReference type="STRING" id="1185876.BN8_06250"/>